<feature type="transmembrane region" description="Helical" evidence="1">
    <location>
        <begin position="196"/>
        <end position="218"/>
    </location>
</feature>
<evidence type="ECO:0000313" key="3">
    <source>
        <dbReference type="EMBL" id="MEZ0476141.1"/>
    </source>
</evidence>
<gene>
    <name evidence="3" type="ORF">AB6713_16190</name>
</gene>
<keyword evidence="1" id="KW-0472">Membrane</keyword>
<evidence type="ECO:0000313" key="4">
    <source>
        <dbReference type="Proteomes" id="UP001566331"/>
    </source>
</evidence>
<dbReference type="InterPro" id="IPR003675">
    <property type="entry name" value="Rce1/LyrA-like_dom"/>
</dbReference>
<feature type="transmembrane region" description="Helical" evidence="1">
    <location>
        <begin position="130"/>
        <end position="152"/>
    </location>
</feature>
<accession>A0ABV4HTQ7</accession>
<protein>
    <submittedName>
        <fullName evidence="3">Lysostaphin resistance A-like protein</fullName>
    </submittedName>
</protein>
<feature type="transmembrane region" description="Helical" evidence="1">
    <location>
        <begin position="172"/>
        <end position="190"/>
    </location>
</feature>
<dbReference type="EMBL" id="JBFWIC010000027">
    <property type="protein sequence ID" value="MEZ0476141.1"/>
    <property type="molecule type" value="Genomic_DNA"/>
</dbReference>
<feature type="transmembrane region" description="Helical" evidence="1">
    <location>
        <begin position="12"/>
        <end position="34"/>
    </location>
</feature>
<dbReference type="PANTHER" id="PTHR39430">
    <property type="entry name" value="MEMBRANE-ASSOCIATED PROTEASE-RELATED"/>
    <property type="match status" value="1"/>
</dbReference>
<dbReference type="PANTHER" id="PTHR39430:SF1">
    <property type="entry name" value="PROTEASE"/>
    <property type="match status" value="1"/>
</dbReference>
<evidence type="ECO:0000259" key="2">
    <source>
        <dbReference type="Pfam" id="PF02517"/>
    </source>
</evidence>
<reference evidence="3 4" key="1">
    <citation type="submission" date="2024-07" db="EMBL/GenBank/DDBJ databases">
        <title>Luteimonas salilacus sp. nov., isolated from the shore soil of Salt Lake in Tibet of China.</title>
        <authorList>
            <person name="Zhang X."/>
            <person name="Li A."/>
        </authorList>
    </citation>
    <scope>NUCLEOTIDE SEQUENCE [LARGE SCALE GENOMIC DNA]</scope>
    <source>
        <strain evidence="3 4">B3-2-R+30</strain>
    </source>
</reference>
<feature type="transmembrane region" description="Helical" evidence="1">
    <location>
        <begin position="86"/>
        <end position="110"/>
    </location>
</feature>
<comment type="caution">
    <text evidence="3">The sequence shown here is derived from an EMBL/GenBank/DDBJ whole genome shotgun (WGS) entry which is preliminary data.</text>
</comment>
<proteinExistence type="predicted"/>
<keyword evidence="1" id="KW-1133">Transmembrane helix</keyword>
<name>A0ABV4HTQ7_9GAMM</name>
<feature type="transmembrane region" description="Helical" evidence="1">
    <location>
        <begin position="54"/>
        <end position="74"/>
    </location>
</feature>
<dbReference type="Pfam" id="PF02517">
    <property type="entry name" value="Rce1-like"/>
    <property type="match status" value="1"/>
</dbReference>
<dbReference type="Proteomes" id="UP001566331">
    <property type="component" value="Unassembled WGS sequence"/>
</dbReference>
<feature type="domain" description="CAAX prenyl protease 2/Lysostaphin resistance protein A-like" evidence="2">
    <location>
        <begin position="129"/>
        <end position="237"/>
    </location>
</feature>
<keyword evidence="4" id="KW-1185">Reference proteome</keyword>
<dbReference type="RefSeq" id="WP_370565412.1">
    <property type="nucleotide sequence ID" value="NZ_JBFWIB010000016.1"/>
</dbReference>
<sequence>MQTTQQTRLAPWSALAWVLVLYLALNFLVIFVLFPSGLLRAISSPTHGLISSTLVANVLMLVVVAGFLRLSSGLRLGDMGLRRHGLGVAAGVTFLVWIALNLFQATYALVTAAPLIVNPDWGTAGPTRTIGMFLGQILGNALFEEVLFRGILFQQMRLHFLARGGCSPKKALLLALVISSAVFAAIHVPLRISSGVPLAALPAELTLLFALGLLLALLYWRTGNLYLVIGVHALSNAPFLLVQQQVDLSTNGGITVIASLVLMLLWRRPATWSSTPLSFAAPEPDG</sequence>
<evidence type="ECO:0000256" key="1">
    <source>
        <dbReference type="SAM" id="Phobius"/>
    </source>
</evidence>
<organism evidence="3 4">
    <name type="scientific">Luteimonas salinilitoris</name>
    <dbReference type="NCBI Taxonomy" id="3237697"/>
    <lineage>
        <taxon>Bacteria</taxon>
        <taxon>Pseudomonadati</taxon>
        <taxon>Pseudomonadota</taxon>
        <taxon>Gammaproteobacteria</taxon>
        <taxon>Lysobacterales</taxon>
        <taxon>Lysobacteraceae</taxon>
        <taxon>Luteimonas</taxon>
    </lineage>
</organism>
<keyword evidence="1" id="KW-0812">Transmembrane</keyword>